<keyword evidence="3" id="KW-0574">Periplasm</keyword>
<evidence type="ECO:0000256" key="2">
    <source>
        <dbReference type="ARBA" id="ARBA00022729"/>
    </source>
</evidence>
<comment type="subcellular location">
    <subcellularLocation>
        <location evidence="1">Periplasm</location>
    </subcellularLocation>
</comment>
<dbReference type="InterPro" id="IPR031680">
    <property type="entry name" value="Hepar_II_III_N"/>
</dbReference>
<keyword evidence="4" id="KW-0456">Lyase</keyword>
<dbReference type="SUPFAM" id="SSF48230">
    <property type="entry name" value="Chondroitin AC/alginate lyase"/>
    <property type="match status" value="1"/>
</dbReference>
<gene>
    <name evidence="8" type="ORF">KG103_03995</name>
</gene>
<keyword evidence="9" id="KW-1185">Reference proteome</keyword>
<dbReference type="Pfam" id="PF16889">
    <property type="entry name" value="Hepar_II_III_N"/>
    <property type="match status" value="1"/>
</dbReference>
<feature type="domain" description="Heparin-sulfate lyase N-terminal" evidence="7">
    <location>
        <begin position="43"/>
        <end position="223"/>
    </location>
</feature>
<evidence type="ECO:0000256" key="5">
    <source>
        <dbReference type="SAM" id="MobiDB-lite"/>
    </source>
</evidence>
<dbReference type="Pfam" id="PF07940">
    <property type="entry name" value="Hepar_II_III_C"/>
    <property type="match status" value="1"/>
</dbReference>
<evidence type="ECO:0000256" key="1">
    <source>
        <dbReference type="ARBA" id="ARBA00004418"/>
    </source>
</evidence>
<dbReference type="EMBL" id="CP074405">
    <property type="protein sequence ID" value="QVI63089.1"/>
    <property type="molecule type" value="Genomic_DNA"/>
</dbReference>
<evidence type="ECO:0000256" key="4">
    <source>
        <dbReference type="ARBA" id="ARBA00023239"/>
    </source>
</evidence>
<protein>
    <submittedName>
        <fullName evidence="8">Heparinase II/III family protein</fullName>
    </submittedName>
</protein>
<evidence type="ECO:0000259" key="6">
    <source>
        <dbReference type="Pfam" id="PF07940"/>
    </source>
</evidence>
<evidence type="ECO:0000256" key="3">
    <source>
        <dbReference type="ARBA" id="ARBA00022764"/>
    </source>
</evidence>
<reference evidence="8 9" key="1">
    <citation type="submission" date="2021-05" db="EMBL/GenBank/DDBJ databases">
        <title>Novel species in genus Cellulomonas.</title>
        <authorList>
            <person name="Zhang G."/>
        </authorList>
    </citation>
    <scope>NUCLEOTIDE SEQUENCE [LARGE SCALE GENOMIC DNA]</scope>
    <source>
        <strain evidence="9">zg-ZUI222</strain>
    </source>
</reference>
<feature type="domain" description="Heparinase II/III-like C-terminal" evidence="6">
    <location>
        <begin position="324"/>
        <end position="512"/>
    </location>
</feature>
<dbReference type="InterPro" id="IPR008929">
    <property type="entry name" value="Chondroitin_lyas"/>
</dbReference>
<evidence type="ECO:0000313" key="9">
    <source>
        <dbReference type="Proteomes" id="UP000677804"/>
    </source>
</evidence>
<accession>A0ABX8D6L5</accession>
<evidence type="ECO:0000259" key="7">
    <source>
        <dbReference type="Pfam" id="PF16889"/>
    </source>
</evidence>
<feature type="region of interest" description="Disordered" evidence="5">
    <location>
        <begin position="550"/>
        <end position="581"/>
    </location>
</feature>
<organism evidence="8 9">
    <name type="scientific">Cellulomonas wangleii</name>
    <dbReference type="NCBI Taxonomy" id="2816956"/>
    <lineage>
        <taxon>Bacteria</taxon>
        <taxon>Bacillati</taxon>
        <taxon>Actinomycetota</taxon>
        <taxon>Actinomycetes</taxon>
        <taxon>Micrococcales</taxon>
        <taxon>Cellulomonadaceae</taxon>
        <taxon>Cellulomonas</taxon>
    </lineage>
</organism>
<name>A0ABX8D6L5_9CELL</name>
<dbReference type="SUPFAM" id="SSF53474">
    <property type="entry name" value="alpha/beta-Hydrolases"/>
    <property type="match status" value="1"/>
</dbReference>
<dbReference type="Proteomes" id="UP000677804">
    <property type="component" value="Chromosome"/>
</dbReference>
<evidence type="ECO:0000313" key="8">
    <source>
        <dbReference type="EMBL" id="QVI63089.1"/>
    </source>
</evidence>
<proteinExistence type="predicted"/>
<dbReference type="Gene3D" id="1.50.10.100">
    <property type="entry name" value="Chondroitin AC/alginate lyase"/>
    <property type="match status" value="1"/>
</dbReference>
<sequence length="931" mass="101930">MPTLAHARSVAARQSFGPHFERRATDARAVELLAHRRIQLHPHAEWQLPTVMTWTEDPFTSRNWAAQLHMLRWLEPARRAALAGDETARDLWVEHARSWVEHNPPGGSPSAWAWSDMVDAVRGFVLVAGLLVVDDPGWVFDSLHQHGEWLEDERHLGRANHALHQHEALFVIGTVLGQGQWVALGRTRLEGLLEESYDEQGVNAEGSPVYHDLNYRWWSRALRRLELEGEPPLPHSERLAAAPLALAHATRPDGEYESIGDGDGGRPRGIDHPATKYVASNGADGEPPADLVAVFDRGYVFGRSGWGETDRRCVDETFYSLSFGSARRVHGHPDGGSLTYFAGGRPWLVDPGKYIYGEHAIRDLVLSRASHNVVHVPGRRYDRSSVVALVARATTADTDHFVLEDRGYTGVLLRRSVTFDRRTEALVVVDHVEADDEVEAQQRWLLAPDVDVTQEDDDCLALTSAHKSTRMHLLPGGDVLLVRGRTDPHEGWKATGWGKAEPATQVSVSRRGRRLAFAAVLVPPALASAAIEGLDEATLDAPGGLRLDLGGRAVVTTPPSRPERDAGAGAGRADPDVTPGASERLALGSEVWPAMAEAKGRAWSATADQSVRLHAADDLRRRFGSLLLHDRDLGMRAVIADLTTAPPDDESWGRPPLVAWSSGEARRVRDMPLSSYKGVPHSFVPPQEPTIVTLDLGALTLPTLYSPGDSPVLTVLLHGALDRAKTALPRFERVRTHTASGGPLLAIGDPTLDLDRTLRLGWYLGTESLDLPITLAAWVRNVAEGCGARDIVLAGGSGGGFAAIHVASLLEGSTVFAVNPQTDLNGYFPRLVRPALDAVFGTRSAPRQRTAVLERMRANDASFRLFYVQNTGDRVHVERHRDPFLRGLREHSPSVDVRSVEIDCGPGHVGPKPAEYARLWRECLDMLDSSL</sequence>
<dbReference type="PANTHER" id="PTHR39210">
    <property type="entry name" value="HEPARIN-SULFATE LYASE"/>
    <property type="match status" value="1"/>
</dbReference>
<dbReference type="InterPro" id="IPR029058">
    <property type="entry name" value="AB_hydrolase_fold"/>
</dbReference>
<dbReference type="RefSeq" id="WP_213319981.1">
    <property type="nucleotide sequence ID" value="NZ_CP074405.1"/>
</dbReference>
<keyword evidence="2" id="KW-0732">Signal</keyword>
<dbReference type="Gene3D" id="2.70.98.70">
    <property type="match status" value="1"/>
</dbReference>
<dbReference type="PANTHER" id="PTHR39210:SF1">
    <property type="entry name" value="HEPARIN-SULFATE LYASE"/>
    <property type="match status" value="1"/>
</dbReference>
<dbReference type="InterPro" id="IPR012480">
    <property type="entry name" value="Hepar_II_III_C"/>
</dbReference>